<evidence type="ECO:0000313" key="2">
    <source>
        <dbReference type="Proteomes" id="UP001589536"/>
    </source>
</evidence>
<name>A0ABV5URS8_9MICC</name>
<accession>A0ABV5URS8</accession>
<evidence type="ECO:0000313" key="1">
    <source>
        <dbReference type="EMBL" id="MFB9714357.1"/>
    </source>
</evidence>
<evidence type="ECO:0008006" key="3">
    <source>
        <dbReference type="Google" id="ProtNLM"/>
    </source>
</evidence>
<proteinExistence type="predicted"/>
<gene>
    <name evidence="1" type="ORF">ACFFPI_09500</name>
</gene>
<dbReference type="Proteomes" id="UP001589536">
    <property type="component" value="Unassembled WGS sequence"/>
</dbReference>
<dbReference type="RefSeq" id="WP_345044584.1">
    <property type="nucleotide sequence ID" value="NZ_BAABED010000001.1"/>
</dbReference>
<dbReference type="EMBL" id="JBHMBH010000019">
    <property type="protein sequence ID" value="MFB9714357.1"/>
    <property type="molecule type" value="Genomic_DNA"/>
</dbReference>
<sequence length="83" mass="9048">MTDDLKASSVNTDEMNVLRTGGSALRRGQQVWVRVGAEDLGTGKVDDMTDDGSMVWVVFGGATPRRMFIPEDQAEFTVLPLDS</sequence>
<protein>
    <recommendedName>
        <fullName evidence="3">DUF1918 domain-containing protein</fullName>
    </recommendedName>
</protein>
<organism evidence="1 2">
    <name type="scientific">Arthrobacter methylotrophus</name>
    <dbReference type="NCBI Taxonomy" id="121291"/>
    <lineage>
        <taxon>Bacteria</taxon>
        <taxon>Bacillati</taxon>
        <taxon>Actinomycetota</taxon>
        <taxon>Actinomycetes</taxon>
        <taxon>Micrococcales</taxon>
        <taxon>Micrococcaceae</taxon>
        <taxon>Arthrobacter</taxon>
    </lineage>
</organism>
<reference evidence="1 2" key="1">
    <citation type="submission" date="2024-09" db="EMBL/GenBank/DDBJ databases">
        <authorList>
            <person name="Sun Q."/>
            <person name="Mori K."/>
        </authorList>
    </citation>
    <scope>NUCLEOTIDE SEQUENCE [LARGE SCALE GENOMIC DNA]</scope>
    <source>
        <strain evidence="1 2">JCM 13519</strain>
    </source>
</reference>
<comment type="caution">
    <text evidence="1">The sequence shown here is derived from an EMBL/GenBank/DDBJ whole genome shotgun (WGS) entry which is preliminary data.</text>
</comment>
<keyword evidence="2" id="KW-1185">Reference proteome</keyword>